<gene>
    <name evidence="11" type="ORF">ONB1V03_LOCUS4930</name>
</gene>
<evidence type="ECO:0000256" key="2">
    <source>
        <dbReference type="ARBA" id="ARBA00022771"/>
    </source>
</evidence>
<dbReference type="Pfam" id="PF00105">
    <property type="entry name" value="zf-C4"/>
    <property type="match status" value="1"/>
</dbReference>
<keyword evidence="12" id="KW-1185">Reference proteome</keyword>
<feature type="region of interest" description="Disordered" evidence="9">
    <location>
        <begin position="155"/>
        <end position="190"/>
    </location>
</feature>
<evidence type="ECO:0000256" key="7">
    <source>
        <dbReference type="ARBA" id="ARBA00023170"/>
    </source>
</evidence>
<dbReference type="AlphaFoldDB" id="A0A7R9QHZ5"/>
<keyword evidence="8" id="KW-0539">Nucleus</keyword>
<keyword evidence="1" id="KW-0479">Metal-binding</keyword>
<dbReference type="PROSITE" id="PS51030">
    <property type="entry name" value="NUCLEAR_REC_DBD_2"/>
    <property type="match status" value="1"/>
</dbReference>
<dbReference type="InterPro" id="IPR013088">
    <property type="entry name" value="Znf_NHR/GATA"/>
</dbReference>
<keyword evidence="3" id="KW-0862">Zinc</keyword>
<reference evidence="11" key="1">
    <citation type="submission" date="2020-11" db="EMBL/GenBank/DDBJ databases">
        <authorList>
            <person name="Tran Van P."/>
        </authorList>
    </citation>
    <scope>NUCLEOTIDE SEQUENCE</scope>
</reference>
<feature type="domain" description="Nuclear receptor" evidence="10">
    <location>
        <begin position="194"/>
        <end position="282"/>
    </location>
</feature>
<evidence type="ECO:0000256" key="4">
    <source>
        <dbReference type="ARBA" id="ARBA00023015"/>
    </source>
</evidence>
<evidence type="ECO:0000313" key="11">
    <source>
        <dbReference type="EMBL" id="CAD7644910.1"/>
    </source>
</evidence>
<dbReference type="EMBL" id="OC916667">
    <property type="protein sequence ID" value="CAD7644910.1"/>
    <property type="molecule type" value="Genomic_DNA"/>
</dbReference>
<keyword evidence="2" id="KW-0863">Zinc-finger</keyword>
<feature type="compositionally biased region" description="Basic and acidic residues" evidence="9">
    <location>
        <begin position="155"/>
        <end position="179"/>
    </location>
</feature>
<accession>A0A7R9QHZ5</accession>
<name>A0A7R9QHZ5_9ACAR</name>
<dbReference type="Gene3D" id="3.30.50.10">
    <property type="entry name" value="Erythroid Transcription Factor GATA-1, subunit A"/>
    <property type="match status" value="1"/>
</dbReference>
<evidence type="ECO:0000259" key="10">
    <source>
        <dbReference type="PROSITE" id="PS51030"/>
    </source>
</evidence>
<dbReference type="OrthoDB" id="308383at2759"/>
<dbReference type="InterPro" id="IPR001628">
    <property type="entry name" value="Znf_hrmn_rcpt"/>
</dbReference>
<evidence type="ECO:0000256" key="9">
    <source>
        <dbReference type="SAM" id="MobiDB-lite"/>
    </source>
</evidence>
<dbReference type="GO" id="GO:0003700">
    <property type="term" value="F:DNA-binding transcription factor activity"/>
    <property type="evidence" value="ECO:0007669"/>
    <property type="project" value="InterPro"/>
</dbReference>
<proteinExistence type="predicted"/>
<evidence type="ECO:0000256" key="8">
    <source>
        <dbReference type="ARBA" id="ARBA00023242"/>
    </source>
</evidence>
<keyword evidence="5" id="KW-0238">DNA-binding</keyword>
<dbReference type="GO" id="GO:0043565">
    <property type="term" value="F:sequence-specific DNA binding"/>
    <property type="evidence" value="ECO:0007669"/>
    <property type="project" value="InterPro"/>
</dbReference>
<protein>
    <recommendedName>
        <fullName evidence="10">Nuclear receptor domain-containing protein</fullName>
    </recommendedName>
</protein>
<evidence type="ECO:0000256" key="1">
    <source>
        <dbReference type="ARBA" id="ARBA00022723"/>
    </source>
</evidence>
<keyword evidence="4" id="KW-0805">Transcription regulation</keyword>
<evidence type="ECO:0000256" key="6">
    <source>
        <dbReference type="ARBA" id="ARBA00023163"/>
    </source>
</evidence>
<feature type="region of interest" description="Disordered" evidence="9">
    <location>
        <begin position="120"/>
        <end position="139"/>
    </location>
</feature>
<evidence type="ECO:0000256" key="3">
    <source>
        <dbReference type="ARBA" id="ARBA00022833"/>
    </source>
</evidence>
<keyword evidence="6" id="KW-0804">Transcription</keyword>
<keyword evidence="7" id="KW-0675">Receptor</keyword>
<dbReference type="SMART" id="SM00399">
    <property type="entry name" value="ZnF_C4"/>
    <property type="match status" value="1"/>
</dbReference>
<organism evidence="11">
    <name type="scientific">Oppiella nova</name>
    <dbReference type="NCBI Taxonomy" id="334625"/>
    <lineage>
        <taxon>Eukaryota</taxon>
        <taxon>Metazoa</taxon>
        <taxon>Ecdysozoa</taxon>
        <taxon>Arthropoda</taxon>
        <taxon>Chelicerata</taxon>
        <taxon>Arachnida</taxon>
        <taxon>Acari</taxon>
        <taxon>Acariformes</taxon>
        <taxon>Sarcoptiformes</taxon>
        <taxon>Oribatida</taxon>
        <taxon>Brachypylina</taxon>
        <taxon>Oppioidea</taxon>
        <taxon>Oppiidae</taxon>
        <taxon>Oppiella</taxon>
    </lineage>
</organism>
<evidence type="ECO:0000256" key="5">
    <source>
        <dbReference type="ARBA" id="ARBA00023125"/>
    </source>
</evidence>
<dbReference type="GO" id="GO:0008270">
    <property type="term" value="F:zinc ion binding"/>
    <property type="evidence" value="ECO:0007669"/>
    <property type="project" value="UniProtKB-KW"/>
</dbReference>
<evidence type="ECO:0000313" key="12">
    <source>
        <dbReference type="Proteomes" id="UP000728032"/>
    </source>
</evidence>
<dbReference type="Proteomes" id="UP000728032">
    <property type="component" value="Unassembled WGS sequence"/>
</dbReference>
<dbReference type="SUPFAM" id="SSF57716">
    <property type="entry name" value="Glucocorticoid receptor-like (DNA-binding domain)"/>
    <property type="match status" value="1"/>
</dbReference>
<dbReference type="EMBL" id="CAJPVJ010001842">
    <property type="protein sequence ID" value="CAG2165387.1"/>
    <property type="molecule type" value="Genomic_DNA"/>
</dbReference>
<sequence>MVGFVLQKMAENSVKMKNAKKFGKRRQLIRFPAKALHSWLSKDSRAQEVAERVRFGQQLWRAIGGDSDSEDAPNDFVGFDQSLPDSVDSDVTTETTVCDKNRIQELLRSQWEDRIRALAARPDRPAPTPPALNASPAAKTKSILRKARLKINNRTIEKIRSAHRRDDDRKSAKRRDAPEVPKPAGSAKSGQPGFITCAICAQTKYYSHVQRRYGVFSCEPCSKFFARFLKDPKQYFCAQSGDCPIGDPSWRAASARCRGCWLKVCLQKFRIDCDVRQEVQKHFAPKLMTRPNVALLTVDTGANSSAKVDAIPRASLLMVAQSSSHRSSSGPRVKRVCRSAGTASGLPRATFPSDSETSGDSDALPVDVYLCRAFAKQSPETCLHSHCLHNCRHKKSALAVA</sequence>